<evidence type="ECO:0000256" key="2">
    <source>
        <dbReference type="ARBA" id="ARBA00022679"/>
    </source>
</evidence>
<accession>A0A132NRT5</accession>
<dbReference type="SUPFAM" id="SSF81891">
    <property type="entry name" value="Poly A polymerase C-terminal region-like"/>
    <property type="match status" value="1"/>
</dbReference>
<dbReference type="Gene3D" id="3.30.460.10">
    <property type="entry name" value="Beta Polymerase, domain 2"/>
    <property type="match status" value="1"/>
</dbReference>
<keyword evidence="3 4" id="KW-0694">RNA-binding</keyword>
<dbReference type="VEuPathDB" id="GiardiaDB:QR46_3260"/>
<gene>
    <name evidence="6" type="ORF">QR46_3260</name>
</gene>
<protein>
    <submittedName>
        <fullName evidence="6">tRNA nucleotidyltransferase</fullName>
    </submittedName>
</protein>
<dbReference type="FunFam" id="3.30.460.10:FF:000019">
    <property type="entry name" value="tRNA nucleotidyltransferase cca2"/>
    <property type="match status" value="1"/>
</dbReference>
<dbReference type="SUPFAM" id="SSF81301">
    <property type="entry name" value="Nucleotidyltransferase"/>
    <property type="match status" value="1"/>
</dbReference>
<dbReference type="InterPro" id="IPR002646">
    <property type="entry name" value="PolA_pol_head_dom"/>
</dbReference>
<evidence type="ECO:0000256" key="3">
    <source>
        <dbReference type="ARBA" id="ARBA00022884"/>
    </source>
</evidence>
<evidence type="ECO:0000256" key="4">
    <source>
        <dbReference type="RuleBase" id="RU003953"/>
    </source>
</evidence>
<dbReference type="Pfam" id="PF01743">
    <property type="entry name" value="PolyA_pol"/>
    <property type="match status" value="1"/>
</dbReference>
<comment type="similarity">
    <text evidence="1 4">Belongs to the tRNA nucleotidyltransferase/poly(A) polymerase family.</text>
</comment>
<evidence type="ECO:0000313" key="6">
    <source>
        <dbReference type="EMBL" id="KWX12747.1"/>
    </source>
</evidence>
<keyword evidence="2 4" id="KW-0808">Transferase</keyword>
<sequence length="529" mass="60003">MTSDPCCKGNQVSASIQVTENEARLFDTLLNALALANKHDTTLRVAGGWVRDKLLGYESHDIDIAVDNMTGVELGTLINEYILSRGDIVHKMGVVSQNPEKSKHLETACITVCGYDVDLVNLRAESYQEDSRVPSAVVFGTPYEDALRRDFTINALFYNIHTKEIEDFTEHGIIDLQNGLIRTPLDCNITFYDDPLRILRAIRFSNRLDFKLDEKMYQAAENKELTARLQIVSRQRYNKELAEILSGENALSGFQGLFDMHVFEEVFLRILNVSMDKELDVHTIYRRTVDIWKEYAVGAQLLKEKLYINALETELNTLYYLISLLSVGLAINEALLAHDAPTSIADVSVAVRFLTEPAKKKQSYKTMPVMWYIARVCCASTNVVAETLSSAQMYRTLLESKELASEHHILLFRRYNKQTVLLCLCTLALTSHFEGLLASYRLDDPAHLLTLLDAKLNIDIPQLALLCGIEDKKEFGRVKDAALLCYLSDNALRESLKVHNVLKPEFTLDYCRDKLDKIIETLHSMQNDS</sequence>
<dbReference type="InterPro" id="IPR043519">
    <property type="entry name" value="NT_sf"/>
</dbReference>
<dbReference type="AlphaFoldDB" id="A0A132NRT5"/>
<feature type="domain" description="Poly A polymerase head" evidence="5">
    <location>
        <begin position="43"/>
        <end position="182"/>
    </location>
</feature>
<dbReference type="GO" id="GO:0052929">
    <property type="term" value="F:ATP:3'-cytidine-cytidine-tRNA adenylyltransferase activity"/>
    <property type="evidence" value="ECO:0007669"/>
    <property type="project" value="TreeGrafter"/>
</dbReference>
<evidence type="ECO:0000313" key="7">
    <source>
        <dbReference type="Proteomes" id="UP000070089"/>
    </source>
</evidence>
<dbReference type="PANTHER" id="PTHR13734">
    <property type="entry name" value="TRNA-NUCLEOTIDYLTRANSFERASE"/>
    <property type="match status" value="1"/>
</dbReference>
<dbReference type="EMBL" id="JXTI01000101">
    <property type="protein sequence ID" value="KWX12747.1"/>
    <property type="molecule type" value="Genomic_DNA"/>
</dbReference>
<dbReference type="GO" id="GO:0001680">
    <property type="term" value="P:tRNA 3'-terminal CCA addition"/>
    <property type="evidence" value="ECO:0007669"/>
    <property type="project" value="TreeGrafter"/>
</dbReference>
<comment type="caution">
    <text evidence="6">The sequence shown here is derived from an EMBL/GenBank/DDBJ whole genome shotgun (WGS) entry which is preliminary data.</text>
</comment>
<dbReference type="OrthoDB" id="445712at2759"/>
<evidence type="ECO:0000259" key="5">
    <source>
        <dbReference type="Pfam" id="PF01743"/>
    </source>
</evidence>
<organism evidence="6 7">
    <name type="scientific">Giardia duodenalis assemblage B</name>
    <dbReference type="NCBI Taxonomy" id="1394984"/>
    <lineage>
        <taxon>Eukaryota</taxon>
        <taxon>Metamonada</taxon>
        <taxon>Diplomonadida</taxon>
        <taxon>Hexamitidae</taxon>
        <taxon>Giardiinae</taxon>
        <taxon>Giardia</taxon>
    </lineage>
</organism>
<name>A0A132NRT5_GIAIN</name>
<evidence type="ECO:0000256" key="1">
    <source>
        <dbReference type="ARBA" id="ARBA00007265"/>
    </source>
</evidence>
<dbReference type="Gene3D" id="1.10.3090.10">
    <property type="entry name" value="cca-adding enzyme, domain 2"/>
    <property type="match status" value="1"/>
</dbReference>
<reference evidence="6 7" key="1">
    <citation type="journal article" date="2015" name="Mol. Biochem. Parasitol.">
        <title>Identification of polymorphic genes for use in assemblage B genotyping assays through comparative genomics of multiple assemblage B Giardia duodenalis isolates.</title>
        <authorList>
            <person name="Wielinga C."/>
            <person name="Thompson R.C."/>
            <person name="Monis P."/>
            <person name="Ryan U."/>
        </authorList>
    </citation>
    <scope>NUCLEOTIDE SEQUENCE [LARGE SCALE GENOMIC DNA]</scope>
    <source>
        <strain evidence="6 7">BAH15c1</strain>
    </source>
</reference>
<dbReference type="Proteomes" id="UP000070089">
    <property type="component" value="Unassembled WGS sequence"/>
</dbReference>
<dbReference type="GO" id="GO:0003723">
    <property type="term" value="F:RNA binding"/>
    <property type="evidence" value="ECO:0007669"/>
    <property type="project" value="UniProtKB-KW"/>
</dbReference>
<dbReference type="PANTHER" id="PTHR13734:SF5">
    <property type="entry name" value="CCA TRNA NUCLEOTIDYLTRANSFERASE, MITOCHONDRIAL"/>
    <property type="match status" value="1"/>
</dbReference>
<dbReference type="GO" id="GO:0052927">
    <property type="term" value="F:CC tRNA cytidylyltransferase activity"/>
    <property type="evidence" value="ECO:0007669"/>
    <property type="project" value="TreeGrafter"/>
</dbReference>
<dbReference type="GO" id="GO:0005739">
    <property type="term" value="C:mitochondrion"/>
    <property type="evidence" value="ECO:0007669"/>
    <property type="project" value="UniProtKB-ARBA"/>
</dbReference>
<proteinExistence type="inferred from homology"/>
<dbReference type="CDD" id="cd05398">
    <property type="entry name" value="NT_ClassII-CCAase"/>
    <property type="match status" value="1"/>
</dbReference>